<sequence length="323" mass="37571">MKKILRVIGRLIALILFFLACWGSAWSLGYMHSVWEDGRQQPEEHKVEEKTVLRTRSGVMTYLALFDKEAAREVFETLEPSRYAYVSASQFKQLRPGDSIDVRKIKGEYSATSRTFISDLATAFFLVVLILLYPVFYLAYLLDKWVVTREVIARVKPLLLWTGIILPFSLFALFCFFSLLGGIQTIFSVSASYTGTQMEKEAVILDSYSYIDNSGRLTVHYYYKAIVFQDESAGDVYMTKGMSREEFETHKITLPVAYQEGKPLDLHVRDSETHNLWYYLYDQSDLVGSLLGLLFLSFYGFLFWEIWRLKKGEHRNRKSKRRN</sequence>
<dbReference type="RefSeq" id="WP_348029066.1">
    <property type="nucleotide sequence ID" value="NZ_CP129113.1"/>
</dbReference>
<evidence type="ECO:0000313" key="2">
    <source>
        <dbReference type="EMBL" id="WLV25278.1"/>
    </source>
</evidence>
<gene>
    <name evidence="2" type="ORF">QR721_03335</name>
</gene>
<keyword evidence="3" id="KW-1185">Reference proteome</keyword>
<organism evidence="2 3">
    <name type="scientific">Aciduricibacillus chroicocephali</name>
    <dbReference type="NCBI Taxonomy" id="3054939"/>
    <lineage>
        <taxon>Bacteria</taxon>
        <taxon>Bacillati</taxon>
        <taxon>Bacillota</taxon>
        <taxon>Bacilli</taxon>
        <taxon>Bacillales</taxon>
        <taxon>Bacillaceae</taxon>
        <taxon>Aciduricibacillus</taxon>
    </lineage>
</organism>
<proteinExistence type="predicted"/>
<dbReference type="EMBL" id="CP129113">
    <property type="protein sequence ID" value="WLV25278.1"/>
    <property type="molecule type" value="Genomic_DNA"/>
</dbReference>
<evidence type="ECO:0000313" key="3">
    <source>
        <dbReference type="Proteomes" id="UP001180087"/>
    </source>
</evidence>
<keyword evidence="1" id="KW-0812">Transmembrane</keyword>
<reference evidence="2" key="1">
    <citation type="submission" date="2023-06" db="EMBL/GenBank/DDBJ databases">
        <title>A Treasure from Seagulls: Isolation and Description of Aciduricobacillus qingdaonensis gen. nov., sp. nov., a Rare Obligately Uric Acid-utilizing Member in the Family Bacillaceae.</title>
        <authorList>
            <person name="Liu W."/>
            <person name="Wang B."/>
        </authorList>
    </citation>
    <scope>NUCLEOTIDE SEQUENCE</scope>
    <source>
        <strain evidence="2">44XB</strain>
    </source>
</reference>
<dbReference type="Proteomes" id="UP001180087">
    <property type="component" value="Chromosome"/>
</dbReference>
<evidence type="ECO:0008006" key="4">
    <source>
        <dbReference type="Google" id="ProtNLM"/>
    </source>
</evidence>
<feature type="transmembrane region" description="Helical" evidence="1">
    <location>
        <begin position="120"/>
        <end position="142"/>
    </location>
</feature>
<accession>A0ABY9L0C3</accession>
<name>A0ABY9L0C3_9BACI</name>
<feature type="transmembrane region" description="Helical" evidence="1">
    <location>
        <begin position="286"/>
        <end position="307"/>
    </location>
</feature>
<dbReference type="PROSITE" id="PS51257">
    <property type="entry name" value="PROKAR_LIPOPROTEIN"/>
    <property type="match status" value="1"/>
</dbReference>
<keyword evidence="1" id="KW-0472">Membrane</keyword>
<evidence type="ECO:0000256" key="1">
    <source>
        <dbReference type="SAM" id="Phobius"/>
    </source>
</evidence>
<keyword evidence="1" id="KW-1133">Transmembrane helix</keyword>
<protein>
    <recommendedName>
        <fullName evidence="4">DUF3592 domain-containing protein</fullName>
    </recommendedName>
</protein>
<feature type="transmembrane region" description="Helical" evidence="1">
    <location>
        <begin position="158"/>
        <end position="180"/>
    </location>
</feature>